<comment type="caution">
    <text evidence="2">The sequence shown here is derived from an EMBL/GenBank/DDBJ whole genome shotgun (WGS) entry which is preliminary data.</text>
</comment>
<keyword evidence="3" id="KW-1185">Reference proteome</keyword>
<dbReference type="Proteomes" id="UP001629223">
    <property type="component" value="Unassembled WGS sequence"/>
</dbReference>
<organism evidence="2 3">
    <name type="scientific">Tolypothrix campylonemoides VB511288_2</name>
    <dbReference type="NCBI Taxonomy" id="3232311"/>
    <lineage>
        <taxon>Bacteria</taxon>
        <taxon>Bacillati</taxon>
        <taxon>Cyanobacteriota</taxon>
        <taxon>Cyanophyceae</taxon>
        <taxon>Nostocales</taxon>
        <taxon>Tolypothrichaceae</taxon>
        <taxon>Tolypothrix</taxon>
    </lineage>
</organism>
<evidence type="ECO:0000313" key="3">
    <source>
        <dbReference type="Proteomes" id="UP001629223"/>
    </source>
</evidence>
<reference evidence="2 3" key="1">
    <citation type="submission" date="2024-07" db="EMBL/GenBank/DDBJ databases">
        <authorList>
            <person name="Tripathy S."/>
        </authorList>
    </citation>
    <scope>NUCLEOTIDE SEQUENCE [LARGE SCALE GENOMIC DNA]</scope>
    <source>
        <strain evidence="2 3">VB511288_2</strain>
    </source>
</reference>
<evidence type="ECO:0000256" key="1">
    <source>
        <dbReference type="SAM" id="Coils"/>
    </source>
</evidence>
<dbReference type="RefSeq" id="WP_237265973.1">
    <property type="nucleotide sequence ID" value="NZ_JBFPMW010000009.1"/>
</dbReference>
<keyword evidence="1" id="KW-0175">Coiled coil</keyword>
<gene>
    <name evidence="2" type="ORF">AB0756_25900</name>
</gene>
<accession>A0ABW8XFW4</accession>
<feature type="coiled-coil region" evidence="1">
    <location>
        <begin position="117"/>
        <end position="148"/>
    </location>
</feature>
<proteinExistence type="predicted"/>
<name>A0ABW8XFW4_9CYAN</name>
<protein>
    <submittedName>
        <fullName evidence="2">Uncharacterized protein</fullName>
    </submittedName>
</protein>
<dbReference type="EMBL" id="JBFPMW010000009">
    <property type="protein sequence ID" value="MFL9820493.1"/>
    <property type="molecule type" value="Genomic_DNA"/>
</dbReference>
<evidence type="ECO:0000313" key="2">
    <source>
        <dbReference type="EMBL" id="MFL9820493.1"/>
    </source>
</evidence>
<sequence>MRKSHVRFLGEGRAVTLKPYPTIAEGEAELGGSIPYIKPEDGGKLIERNNEGALHTLIRRELESAGLPDCDFVQRHPSISESRCFKRRTGHSILDPKYLAQVVISWKPEEVDMIVIVADADNNLSERQRRLERALNKVRENHLDVNEQAISDRSAGGLAIKNFETWLVADTQTVSKILSVEIEQLENLESLDDTKDFLETALVKSTYLLEESSNQRPLQIRWNLAFEIDLTIIKTHCPNGYAAFIHHLMVAAEAVVDATTDI</sequence>